<gene>
    <name evidence="1" type="ORF">GA0074692_1317</name>
</gene>
<name>A0A1C6RXX2_9ACTN</name>
<dbReference type="STRING" id="145854.GA0074692_1317"/>
<reference evidence="2" key="1">
    <citation type="submission" date="2016-06" db="EMBL/GenBank/DDBJ databases">
        <authorList>
            <person name="Varghese N."/>
            <person name="Submissions Spin"/>
        </authorList>
    </citation>
    <scope>NUCLEOTIDE SEQUENCE [LARGE SCALE GENOMIC DNA]</scope>
    <source>
        <strain evidence="2">DSM 43817</strain>
    </source>
</reference>
<organism evidence="1 2">
    <name type="scientific">Micromonospora pallida</name>
    <dbReference type="NCBI Taxonomy" id="145854"/>
    <lineage>
        <taxon>Bacteria</taxon>
        <taxon>Bacillati</taxon>
        <taxon>Actinomycetota</taxon>
        <taxon>Actinomycetes</taxon>
        <taxon>Micromonosporales</taxon>
        <taxon>Micromonosporaceae</taxon>
        <taxon>Micromonospora</taxon>
    </lineage>
</organism>
<protein>
    <submittedName>
        <fullName evidence="1">Uncharacterized protein</fullName>
    </submittedName>
</protein>
<keyword evidence="2" id="KW-1185">Reference proteome</keyword>
<evidence type="ECO:0000313" key="1">
    <source>
        <dbReference type="EMBL" id="SCL22053.1"/>
    </source>
</evidence>
<proteinExistence type="predicted"/>
<dbReference type="EMBL" id="FMHW01000002">
    <property type="protein sequence ID" value="SCL22053.1"/>
    <property type="molecule type" value="Genomic_DNA"/>
</dbReference>
<dbReference type="AlphaFoldDB" id="A0A1C6RXX2"/>
<sequence length="35" mass="3742">MALLLTDLPAVVLLAAHRVCWSTDQVLQVSGGHAR</sequence>
<dbReference type="Proteomes" id="UP000198959">
    <property type="component" value="Unassembled WGS sequence"/>
</dbReference>
<evidence type="ECO:0000313" key="2">
    <source>
        <dbReference type="Proteomes" id="UP000198959"/>
    </source>
</evidence>
<accession>A0A1C6RXX2</accession>